<keyword evidence="3" id="KW-1185">Reference proteome</keyword>
<dbReference type="EMBL" id="WNTK01000007">
    <property type="protein sequence ID" value="KAG9480205.1"/>
    <property type="molecule type" value="Genomic_DNA"/>
</dbReference>
<evidence type="ECO:0000313" key="2">
    <source>
        <dbReference type="EMBL" id="KAG9480205.1"/>
    </source>
</evidence>
<keyword evidence="1" id="KW-0472">Membrane</keyword>
<organism evidence="2 3">
    <name type="scientific">Eleutherodactylus coqui</name>
    <name type="common">Puerto Rican coqui</name>
    <dbReference type="NCBI Taxonomy" id="57060"/>
    <lineage>
        <taxon>Eukaryota</taxon>
        <taxon>Metazoa</taxon>
        <taxon>Chordata</taxon>
        <taxon>Craniata</taxon>
        <taxon>Vertebrata</taxon>
        <taxon>Euteleostomi</taxon>
        <taxon>Amphibia</taxon>
        <taxon>Batrachia</taxon>
        <taxon>Anura</taxon>
        <taxon>Neobatrachia</taxon>
        <taxon>Hyloidea</taxon>
        <taxon>Eleutherodactylidae</taxon>
        <taxon>Eleutherodactylinae</taxon>
        <taxon>Eleutherodactylus</taxon>
        <taxon>Eleutherodactylus</taxon>
    </lineage>
</organism>
<sequence>MTGSESILCSCFFFVIFVFECFYYIQEMCYIRLLHGVRIAKWSCDVPLPNMLIMCKHALFLLLLNRCTEGLLKASIFHKQLDIVYGAVTPLLCDFLLSAYSKT</sequence>
<comment type="caution">
    <text evidence="2">The sequence shown here is derived from an EMBL/GenBank/DDBJ whole genome shotgun (WGS) entry which is preliminary data.</text>
</comment>
<feature type="transmembrane region" description="Helical" evidence="1">
    <location>
        <begin position="7"/>
        <end position="26"/>
    </location>
</feature>
<reference evidence="2" key="1">
    <citation type="thesis" date="2020" institute="ProQuest LLC" country="789 East Eisenhower Parkway, Ann Arbor, MI, USA">
        <title>Comparative Genomics and Chromosome Evolution.</title>
        <authorList>
            <person name="Mudd A.B."/>
        </authorList>
    </citation>
    <scope>NUCLEOTIDE SEQUENCE</scope>
    <source>
        <strain evidence="2">HN-11 Male</strain>
        <tissue evidence="2">Kidney and liver</tissue>
    </source>
</reference>
<keyword evidence="1" id="KW-1133">Transmembrane helix</keyword>
<evidence type="ECO:0000313" key="3">
    <source>
        <dbReference type="Proteomes" id="UP000770717"/>
    </source>
</evidence>
<dbReference type="Proteomes" id="UP000770717">
    <property type="component" value="Unassembled WGS sequence"/>
</dbReference>
<protein>
    <submittedName>
        <fullName evidence="2">Uncharacterized protein</fullName>
    </submittedName>
</protein>
<keyword evidence="1" id="KW-0812">Transmembrane</keyword>
<name>A0A8J6F438_ELECQ</name>
<evidence type="ECO:0000256" key="1">
    <source>
        <dbReference type="SAM" id="Phobius"/>
    </source>
</evidence>
<proteinExistence type="predicted"/>
<dbReference type="AlphaFoldDB" id="A0A8J6F438"/>
<gene>
    <name evidence="2" type="ORF">GDO78_011952</name>
</gene>
<accession>A0A8J6F438</accession>